<feature type="domain" description="Solute-binding protein family 3/N-terminal" evidence="5">
    <location>
        <begin position="38"/>
        <end position="261"/>
    </location>
</feature>
<dbReference type="RefSeq" id="WP_263608721.1">
    <property type="nucleotide sequence ID" value="NZ_JAOVQM010000006.1"/>
</dbReference>
<evidence type="ECO:0000256" key="1">
    <source>
        <dbReference type="ARBA" id="ARBA00004196"/>
    </source>
</evidence>
<dbReference type="InterPro" id="IPR001638">
    <property type="entry name" value="Solute-binding_3/MltF_N"/>
</dbReference>
<evidence type="ECO:0000256" key="2">
    <source>
        <dbReference type="ARBA" id="ARBA00010333"/>
    </source>
</evidence>
<evidence type="ECO:0000313" key="6">
    <source>
        <dbReference type="EMBL" id="MCV2232531.1"/>
    </source>
</evidence>
<dbReference type="Gene3D" id="3.40.190.10">
    <property type="entry name" value="Periplasmic binding protein-like II"/>
    <property type="match status" value="2"/>
</dbReference>
<dbReference type="InterPro" id="IPR018313">
    <property type="entry name" value="SBP_3_CS"/>
</dbReference>
<dbReference type="Pfam" id="PF00497">
    <property type="entry name" value="SBP_bac_3"/>
    <property type="match status" value="1"/>
</dbReference>
<comment type="caution">
    <text evidence="6">The sequence shown here is derived from an EMBL/GenBank/DDBJ whole genome shotgun (WGS) entry which is preliminary data.</text>
</comment>
<reference evidence="6" key="1">
    <citation type="submission" date="2022-09" db="EMBL/GenBank/DDBJ databases">
        <title>Novel Mycoplasma species identified in domestic and wild animals.</title>
        <authorList>
            <person name="Volokhov D.V."/>
            <person name="Furtak V.A."/>
            <person name="Zagorodnyaya T.A."/>
        </authorList>
    </citation>
    <scope>NUCLEOTIDE SEQUENCE</scope>
    <source>
        <strain evidence="6">Oakley</strain>
    </source>
</reference>
<dbReference type="EMBL" id="JAOVQM010000006">
    <property type="protein sequence ID" value="MCV2232531.1"/>
    <property type="molecule type" value="Genomic_DNA"/>
</dbReference>
<organism evidence="6 7">
    <name type="scientific">Paracholeplasma manati</name>
    <dbReference type="NCBI Taxonomy" id="591373"/>
    <lineage>
        <taxon>Bacteria</taxon>
        <taxon>Bacillati</taxon>
        <taxon>Mycoplasmatota</taxon>
        <taxon>Mollicutes</taxon>
        <taxon>Acholeplasmatales</taxon>
        <taxon>Acholeplasmataceae</taxon>
        <taxon>Paracholeplasma</taxon>
    </lineage>
</organism>
<evidence type="ECO:0000259" key="5">
    <source>
        <dbReference type="SMART" id="SM00062"/>
    </source>
</evidence>
<evidence type="ECO:0000256" key="3">
    <source>
        <dbReference type="ARBA" id="ARBA00022729"/>
    </source>
</evidence>
<dbReference type="Proteomes" id="UP001177160">
    <property type="component" value="Unassembled WGS sequence"/>
</dbReference>
<keyword evidence="3" id="KW-0732">Signal</keyword>
<gene>
    <name evidence="6" type="ORF">N7548_06810</name>
</gene>
<dbReference type="PROSITE" id="PS51257">
    <property type="entry name" value="PROKAR_LIPOPROTEIN"/>
    <property type="match status" value="1"/>
</dbReference>
<dbReference type="PANTHER" id="PTHR35936:SF17">
    <property type="entry name" value="ARGININE-BINDING EXTRACELLULAR PROTEIN ARTP"/>
    <property type="match status" value="1"/>
</dbReference>
<keyword evidence="7" id="KW-1185">Reference proteome</keyword>
<evidence type="ECO:0000313" key="7">
    <source>
        <dbReference type="Proteomes" id="UP001177160"/>
    </source>
</evidence>
<sequence>MKKGLFITALLLFVGILSGCSTSSNIYTYILDDSYEGFITLGTSADYPPYEWPKQVDGKNTLVGIDIEIAKEIAKALGKNLKVVNKGFDFLLDDLENGKVDFVLAGMTPTEERAQQVDFSMVYYEATQVILIQKSMVNTYTSIESLDQASVRIGAQMGSIQQDLATDTFSVAQTSFIQSIPDLVMRLMDGQVNAVIMEKPVADGYVFNQTSLAIANIQIGDPDGGSAVAVQKGNSELLKVINTVLTSLIESGKMDQIVADAIILNS</sequence>
<dbReference type="PROSITE" id="PS01039">
    <property type="entry name" value="SBP_BACTERIAL_3"/>
    <property type="match status" value="1"/>
</dbReference>
<evidence type="ECO:0000256" key="4">
    <source>
        <dbReference type="RuleBase" id="RU003744"/>
    </source>
</evidence>
<comment type="subcellular location">
    <subcellularLocation>
        <location evidence="1">Cell envelope</location>
    </subcellularLocation>
</comment>
<proteinExistence type="inferred from homology"/>
<dbReference type="SMART" id="SM00062">
    <property type="entry name" value="PBPb"/>
    <property type="match status" value="1"/>
</dbReference>
<dbReference type="PANTHER" id="PTHR35936">
    <property type="entry name" value="MEMBRANE-BOUND LYTIC MUREIN TRANSGLYCOSYLASE F"/>
    <property type="match status" value="1"/>
</dbReference>
<protein>
    <submittedName>
        <fullName evidence="6">Transporter substrate-binding domain-containing protein</fullName>
    </submittedName>
</protein>
<comment type="similarity">
    <text evidence="2 4">Belongs to the bacterial solute-binding protein 3 family.</text>
</comment>
<name>A0ABT2Y719_9MOLU</name>
<accession>A0ABT2Y719</accession>
<dbReference type="SUPFAM" id="SSF53850">
    <property type="entry name" value="Periplasmic binding protein-like II"/>
    <property type="match status" value="1"/>
</dbReference>